<keyword evidence="1" id="KW-1133">Transmembrane helix</keyword>
<evidence type="ECO:0000313" key="2">
    <source>
        <dbReference type="EMBL" id="KAJ7690102.1"/>
    </source>
</evidence>
<dbReference type="AlphaFoldDB" id="A0AAD7DEZ2"/>
<proteinExistence type="predicted"/>
<protein>
    <submittedName>
        <fullName evidence="2">Uncharacterized protein</fullName>
    </submittedName>
</protein>
<dbReference type="Proteomes" id="UP001221757">
    <property type="component" value="Unassembled WGS sequence"/>
</dbReference>
<reference evidence="2" key="1">
    <citation type="submission" date="2023-03" db="EMBL/GenBank/DDBJ databases">
        <title>Massive genome expansion in bonnet fungi (Mycena s.s.) driven by repeated elements and novel gene families across ecological guilds.</title>
        <authorList>
            <consortium name="Lawrence Berkeley National Laboratory"/>
            <person name="Harder C.B."/>
            <person name="Miyauchi S."/>
            <person name="Viragh M."/>
            <person name="Kuo A."/>
            <person name="Thoen E."/>
            <person name="Andreopoulos B."/>
            <person name="Lu D."/>
            <person name="Skrede I."/>
            <person name="Drula E."/>
            <person name="Henrissat B."/>
            <person name="Morin E."/>
            <person name="Kohler A."/>
            <person name="Barry K."/>
            <person name="LaButti K."/>
            <person name="Morin E."/>
            <person name="Salamov A."/>
            <person name="Lipzen A."/>
            <person name="Mereny Z."/>
            <person name="Hegedus B."/>
            <person name="Baldrian P."/>
            <person name="Stursova M."/>
            <person name="Weitz H."/>
            <person name="Taylor A."/>
            <person name="Grigoriev I.V."/>
            <person name="Nagy L.G."/>
            <person name="Martin F."/>
            <person name="Kauserud H."/>
        </authorList>
    </citation>
    <scope>NUCLEOTIDE SEQUENCE</scope>
    <source>
        <strain evidence="2">CBHHK067</strain>
    </source>
</reference>
<keyword evidence="1" id="KW-0812">Transmembrane</keyword>
<sequence length="218" mass="24490">MALTILSTILPRPIRLASQACGIGFGVLGLTNPDLFLAFLTLHNLAGGESWLEPRNPPIRKKVRKSILFVLIGPLAFLLYRDNPMVMFHCILILANAAIVVGGSYIAGVDYGDFDSVDTRKRLQVSKISRTAGQMVFLAGNAMLLLLIIVTIRNNRRDEDARNKKGTVHLTLMLILIAWFPLIVRGVFRILQASIFSLSYNHFRQLQCFRLHARLHRN</sequence>
<dbReference type="EMBL" id="JARKIE010000067">
    <property type="protein sequence ID" value="KAJ7690102.1"/>
    <property type="molecule type" value="Genomic_DNA"/>
</dbReference>
<feature type="transmembrane region" description="Helical" evidence="1">
    <location>
        <begin position="172"/>
        <end position="191"/>
    </location>
</feature>
<feature type="transmembrane region" description="Helical" evidence="1">
    <location>
        <begin position="132"/>
        <end position="152"/>
    </location>
</feature>
<keyword evidence="3" id="KW-1185">Reference proteome</keyword>
<comment type="caution">
    <text evidence="2">The sequence shown here is derived from an EMBL/GenBank/DDBJ whole genome shotgun (WGS) entry which is preliminary data.</text>
</comment>
<gene>
    <name evidence="2" type="ORF">B0H17DRAFT_595520</name>
</gene>
<organism evidence="2 3">
    <name type="scientific">Mycena rosella</name>
    <name type="common">Pink bonnet</name>
    <name type="synonym">Agaricus rosellus</name>
    <dbReference type="NCBI Taxonomy" id="1033263"/>
    <lineage>
        <taxon>Eukaryota</taxon>
        <taxon>Fungi</taxon>
        <taxon>Dikarya</taxon>
        <taxon>Basidiomycota</taxon>
        <taxon>Agaricomycotina</taxon>
        <taxon>Agaricomycetes</taxon>
        <taxon>Agaricomycetidae</taxon>
        <taxon>Agaricales</taxon>
        <taxon>Marasmiineae</taxon>
        <taxon>Mycenaceae</taxon>
        <taxon>Mycena</taxon>
    </lineage>
</organism>
<keyword evidence="1" id="KW-0472">Membrane</keyword>
<feature type="transmembrane region" description="Helical" evidence="1">
    <location>
        <begin position="64"/>
        <end position="80"/>
    </location>
</feature>
<evidence type="ECO:0000313" key="3">
    <source>
        <dbReference type="Proteomes" id="UP001221757"/>
    </source>
</evidence>
<name>A0AAD7DEZ2_MYCRO</name>
<feature type="transmembrane region" description="Helical" evidence="1">
    <location>
        <begin position="86"/>
        <end position="111"/>
    </location>
</feature>
<evidence type="ECO:0000256" key="1">
    <source>
        <dbReference type="SAM" id="Phobius"/>
    </source>
</evidence>
<accession>A0AAD7DEZ2</accession>